<reference evidence="1 2" key="1">
    <citation type="journal article" date="2017" name="Nature">
        <title>The Apostasia genome and the evolution of orchids.</title>
        <authorList>
            <person name="Zhang G.Q."/>
            <person name="Liu K.W."/>
            <person name="Li Z."/>
            <person name="Lohaus R."/>
            <person name="Hsiao Y.Y."/>
            <person name="Niu S.C."/>
            <person name="Wang J.Y."/>
            <person name="Lin Y.C."/>
            <person name="Xu Q."/>
            <person name="Chen L.J."/>
            <person name="Yoshida K."/>
            <person name="Fujiwara S."/>
            <person name="Wang Z.W."/>
            <person name="Zhang Y.Q."/>
            <person name="Mitsuda N."/>
            <person name="Wang M."/>
            <person name="Liu G.H."/>
            <person name="Pecoraro L."/>
            <person name="Huang H.X."/>
            <person name="Xiao X.J."/>
            <person name="Lin M."/>
            <person name="Wu X.Y."/>
            <person name="Wu W.L."/>
            <person name="Chen Y.Y."/>
            <person name="Chang S.B."/>
            <person name="Sakamoto S."/>
            <person name="Ohme-Takagi M."/>
            <person name="Yagi M."/>
            <person name="Zeng S.J."/>
            <person name="Shen C.Y."/>
            <person name="Yeh C.M."/>
            <person name="Luo Y.B."/>
            <person name="Tsai W.C."/>
            <person name="Van de Peer Y."/>
            <person name="Liu Z.J."/>
        </authorList>
    </citation>
    <scope>NUCLEOTIDE SEQUENCE [LARGE SCALE GENOMIC DNA]</scope>
    <source>
        <strain evidence="2">cv. Shenzhen</strain>
        <tissue evidence="1">Stem</tissue>
    </source>
</reference>
<gene>
    <name evidence="1" type="ORF">AXF42_Ash004069</name>
</gene>
<dbReference type="Proteomes" id="UP000236161">
    <property type="component" value="Unassembled WGS sequence"/>
</dbReference>
<accession>A0A2I0A1W0</accession>
<evidence type="ECO:0000313" key="1">
    <source>
        <dbReference type="EMBL" id="PKA49529.1"/>
    </source>
</evidence>
<proteinExistence type="predicted"/>
<dbReference type="EMBL" id="KZ452037">
    <property type="protein sequence ID" value="PKA49529.1"/>
    <property type="molecule type" value="Genomic_DNA"/>
</dbReference>
<keyword evidence="2" id="KW-1185">Reference proteome</keyword>
<sequence length="98" mass="11070">MHRLKPTSPMVWTIISEALTENALSNHGDYNVYVLTYVTRAVAWANGDKIVWLITDFIASRFNMADQSFSAAVIIHAVIEKKYVADPYPTFSTFDVRG</sequence>
<dbReference type="AlphaFoldDB" id="A0A2I0A1W0"/>
<evidence type="ECO:0000313" key="2">
    <source>
        <dbReference type="Proteomes" id="UP000236161"/>
    </source>
</evidence>
<name>A0A2I0A1W0_9ASPA</name>
<protein>
    <submittedName>
        <fullName evidence="1">Uncharacterized protein</fullName>
    </submittedName>
</protein>
<organism evidence="1 2">
    <name type="scientific">Apostasia shenzhenica</name>
    <dbReference type="NCBI Taxonomy" id="1088818"/>
    <lineage>
        <taxon>Eukaryota</taxon>
        <taxon>Viridiplantae</taxon>
        <taxon>Streptophyta</taxon>
        <taxon>Embryophyta</taxon>
        <taxon>Tracheophyta</taxon>
        <taxon>Spermatophyta</taxon>
        <taxon>Magnoliopsida</taxon>
        <taxon>Liliopsida</taxon>
        <taxon>Asparagales</taxon>
        <taxon>Orchidaceae</taxon>
        <taxon>Apostasioideae</taxon>
        <taxon>Apostasia</taxon>
    </lineage>
</organism>